<dbReference type="EMBL" id="LAZR01010890">
    <property type="protein sequence ID" value="KKM64481.1"/>
    <property type="molecule type" value="Genomic_DNA"/>
</dbReference>
<sequence>MNAAATDLVRENLPLVKWVLSRFPHTATTMIDYDDLYQEGVLGLIQAAEHFDPSRGAKFSSFAVFRIRGSIIDAIRRDLGKEGSHRARRRAEQLSLDVPIGDEEGSATFVDLLPAADDVEKQVVDELFVRQLLAEPRLTELQRSTLARVQDGKTYKEIAEEDRVTPGAIGNRMKQVRDKLRGRYAYACP</sequence>
<keyword evidence="3" id="KW-0238">DNA-binding</keyword>
<dbReference type="InterPro" id="IPR007627">
    <property type="entry name" value="RNA_pol_sigma70_r2"/>
</dbReference>
<keyword evidence="4" id="KW-0804">Transcription</keyword>
<evidence type="ECO:0000256" key="2">
    <source>
        <dbReference type="ARBA" id="ARBA00023082"/>
    </source>
</evidence>
<organism evidence="6">
    <name type="scientific">marine sediment metagenome</name>
    <dbReference type="NCBI Taxonomy" id="412755"/>
    <lineage>
        <taxon>unclassified sequences</taxon>
        <taxon>metagenomes</taxon>
        <taxon>ecological metagenomes</taxon>
    </lineage>
</organism>
<keyword evidence="1" id="KW-0805">Transcription regulation</keyword>
<proteinExistence type="predicted"/>
<dbReference type="Gene3D" id="1.10.10.10">
    <property type="entry name" value="Winged helix-like DNA-binding domain superfamily/Winged helix DNA-binding domain"/>
    <property type="match status" value="1"/>
</dbReference>
<dbReference type="SUPFAM" id="SSF88946">
    <property type="entry name" value="Sigma2 domain of RNA polymerase sigma factors"/>
    <property type="match status" value="1"/>
</dbReference>
<dbReference type="InterPro" id="IPR013324">
    <property type="entry name" value="RNA_pol_sigma_r3/r4-like"/>
</dbReference>
<dbReference type="PANTHER" id="PTHR30385">
    <property type="entry name" value="SIGMA FACTOR F FLAGELLAR"/>
    <property type="match status" value="1"/>
</dbReference>
<dbReference type="NCBIfam" id="TIGR02937">
    <property type="entry name" value="sigma70-ECF"/>
    <property type="match status" value="1"/>
</dbReference>
<comment type="caution">
    <text evidence="6">The sequence shown here is derived from an EMBL/GenBank/DDBJ whole genome shotgun (WGS) entry which is preliminary data.</text>
</comment>
<feature type="domain" description="RNA polymerase sigma-70 region 2" evidence="5">
    <location>
        <begin position="8"/>
        <end position="77"/>
    </location>
</feature>
<dbReference type="SUPFAM" id="SSF88659">
    <property type="entry name" value="Sigma3 and sigma4 domains of RNA polymerase sigma factors"/>
    <property type="match status" value="1"/>
</dbReference>
<protein>
    <recommendedName>
        <fullName evidence="5">RNA polymerase sigma-70 region 2 domain-containing protein</fullName>
    </recommendedName>
</protein>
<name>A0A0F9JPY3_9ZZZZ</name>
<evidence type="ECO:0000256" key="1">
    <source>
        <dbReference type="ARBA" id="ARBA00023015"/>
    </source>
</evidence>
<dbReference type="Gene3D" id="1.10.1740.10">
    <property type="match status" value="1"/>
</dbReference>
<evidence type="ECO:0000256" key="4">
    <source>
        <dbReference type="ARBA" id="ARBA00023163"/>
    </source>
</evidence>
<dbReference type="GO" id="GO:0006352">
    <property type="term" value="P:DNA-templated transcription initiation"/>
    <property type="evidence" value="ECO:0007669"/>
    <property type="project" value="InterPro"/>
</dbReference>
<keyword evidence="2" id="KW-0731">Sigma factor</keyword>
<reference evidence="6" key="1">
    <citation type="journal article" date="2015" name="Nature">
        <title>Complex archaea that bridge the gap between prokaryotes and eukaryotes.</title>
        <authorList>
            <person name="Spang A."/>
            <person name="Saw J.H."/>
            <person name="Jorgensen S.L."/>
            <person name="Zaremba-Niedzwiedzka K."/>
            <person name="Martijn J."/>
            <person name="Lind A.E."/>
            <person name="van Eijk R."/>
            <person name="Schleper C."/>
            <person name="Guy L."/>
            <person name="Ettema T.J."/>
        </authorList>
    </citation>
    <scope>NUCLEOTIDE SEQUENCE</scope>
</reference>
<evidence type="ECO:0000313" key="6">
    <source>
        <dbReference type="EMBL" id="KKM64481.1"/>
    </source>
</evidence>
<dbReference type="InterPro" id="IPR013325">
    <property type="entry name" value="RNA_pol_sigma_r2"/>
</dbReference>
<dbReference type="InterPro" id="IPR014284">
    <property type="entry name" value="RNA_pol_sigma-70_dom"/>
</dbReference>
<dbReference type="GO" id="GO:0003677">
    <property type="term" value="F:DNA binding"/>
    <property type="evidence" value="ECO:0007669"/>
    <property type="project" value="UniProtKB-KW"/>
</dbReference>
<gene>
    <name evidence="6" type="ORF">LCGC14_1500980</name>
</gene>
<evidence type="ECO:0000256" key="3">
    <source>
        <dbReference type="ARBA" id="ARBA00023125"/>
    </source>
</evidence>
<dbReference type="Pfam" id="PF04542">
    <property type="entry name" value="Sigma70_r2"/>
    <property type="match status" value="1"/>
</dbReference>
<dbReference type="GO" id="GO:0016987">
    <property type="term" value="F:sigma factor activity"/>
    <property type="evidence" value="ECO:0007669"/>
    <property type="project" value="UniProtKB-KW"/>
</dbReference>
<accession>A0A0F9JPY3</accession>
<dbReference type="AlphaFoldDB" id="A0A0F9JPY3"/>
<dbReference type="InterPro" id="IPR036388">
    <property type="entry name" value="WH-like_DNA-bd_sf"/>
</dbReference>
<evidence type="ECO:0000259" key="5">
    <source>
        <dbReference type="Pfam" id="PF04542"/>
    </source>
</evidence>